<proteinExistence type="predicted"/>
<dbReference type="EMBL" id="ML213605">
    <property type="protein sequence ID" value="TFK38013.1"/>
    <property type="molecule type" value="Genomic_DNA"/>
</dbReference>
<dbReference type="AlphaFoldDB" id="A0A5C3M011"/>
<reference evidence="1 2" key="1">
    <citation type="journal article" date="2019" name="Nat. Ecol. Evol.">
        <title>Megaphylogeny resolves global patterns of mushroom evolution.</title>
        <authorList>
            <person name="Varga T."/>
            <person name="Krizsan K."/>
            <person name="Foldi C."/>
            <person name="Dima B."/>
            <person name="Sanchez-Garcia M."/>
            <person name="Sanchez-Ramirez S."/>
            <person name="Szollosi G.J."/>
            <person name="Szarkandi J.G."/>
            <person name="Papp V."/>
            <person name="Albert L."/>
            <person name="Andreopoulos W."/>
            <person name="Angelini C."/>
            <person name="Antonin V."/>
            <person name="Barry K.W."/>
            <person name="Bougher N.L."/>
            <person name="Buchanan P."/>
            <person name="Buyck B."/>
            <person name="Bense V."/>
            <person name="Catcheside P."/>
            <person name="Chovatia M."/>
            <person name="Cooper J."/>
            <person name="Damon W."/>
            <person name="Desjardin D."/>
            <person name="Finy P."/>
            <person name="Geml J."/>
            <person name="Haridas S."/>
            <person name="Hughes K."/>
            <person name="Justo A."/>
            <person name="Karasinski D."/>
            <person name="Kautmanova I."/>
            <person name="Kiss B."/>
            <person name="Kocsube S."/>
            <person name="Kotiranta H."/>
            <person name="LaButti K.M."/>
            <person name="Lechner B.E."/>
            <person name="Liimatainen K."/>
            <person name="Lipzen A."/>
            <person name="Lukacs Z."/>
            <person name="Mihaltcheva S."/>
            <person name="Morgado L.N."/>
            <person name="Niskanen T."/>
            <person name="Noordeloos M.E."/>
            <person name="Ohm R.A."/>
            <person name="Ortiz-Santana B."/>
            <person name="Ovrebo C."/>
            <person name="Racz N."/>
            <person name="Riley R."/>
            <person name="Savchenko A."/>
            <person name="Shiryaev A."/>
            <person name="Soop K."/>
            <person name="Spirin V."/>
            <person name="Szebenyi C."/>
            <person name="Tomsovsky M."/>
            <person name="Tulloss R.E."/>
            <person name="Uehling J."/>
            <person name="Grigoriev I.V."/>
            <person name="Vagvolgyi C."/>
            <person name="Papp T."/>
            <person name="Martin F.M."/>
            <person name="Miettinen O."/>
            <person name="Hibbett D.S."/>
            <person name="Nagy L.G."/>
        </authorList>
    </citation>
    <scope>NUCLEOTIDE SEQUENCE [LARGE SCALE GENOMIC DNA]</scope>
    <source>
        <strain evidence="1 2">CBS 166.37</strain>
    </source>
</reference>
<dbReference type="STRING" id="68775.A0A5C3M011"/>
<dbReference type="OrthoDB" id="185373at2759"/>
<dbReference type="Proteomes" id="UP000308652">
    <property type="component" value="Unassembled WGS sequence"/>
</dbReference>
<sequence>MRVAFILLRAVQPCPSVASRLGVRFGARFPSYNASRIFINRNYTTTHADIYAEANKKLLSLVEEENYEQADQIRKALVEQEAEISPDIAYEKPAISALDFDISQESVAQFTVWLQLFPHREHPNAAALSGRPFRDMRRTLLESGSPAKLRPFVMRFGIIAASKGYVRAVYLSVVRAAIPFGSLKSLYGPAFLRDMETAATEYEKKYRPENIEAVTAWCREAAVEVCCQAGWLRDAIRLVLKKRDFIMQDKTYDYLVDKMRKDKTHCVQLKTVYERWNRDKALRRAGSVSPLEQRTPVLLGTRVSSCVSAAVREKELQKELDS</sequence>
<evidence type="ECO:0000313" key="1">
    <source>
        <dbReference type="EMBL" id="TFK38013.1"/>
    </source>
</evidence>
<evidence type="ECO:0000313" key="2">
    <source>
        <dbReference type="Proteomes" id="UP000308652"/>
    </source>
</evidence>
<accession>A0A5C3M011</accession>
<organism evidence="1 2">
    <name type="scientific">Crucibulum laeve</name>
    <dbReference type="NCBI Taxonomy" id="68775"/>
    <lineage>
        <taxon>Eukaryota</taxon>
        <taxon>Fungi</taxon>
        <taxon>Dikarya</taxon>
        <taxon>Basidiomycota</taxon>
        <taxon>Agaricomycotina</taxon>
        <taxon>Agaricomycetes</taxon>
        <taxon>Agaricomycetidae</taxon>
        <taxon>Agaricales</taxon>
        <taxon>Agaricineae</taxon>
        <taxon>Nidulariaceae</taxon>
        <taxon>Crucibulum</taxon>
    </lineage>
</organism>
<name>A0A5C3M011_9AGAR</name>
<gene>
    <name evidence="1" type="ORF">BDQ12DRAFT_134595</name>
</gene>
<keyword evidence="2" id="KW-1185">Reference proteome</keyword>
<protein>
    <submittedName>
        <fullName evidence="1">Uncharacterized protein</fullName>
    </submittedName>
</protein>